<dbReference type="InterPro" id="IPR050313">
    <property type="entry name" value="Carb_Metab_HTH_regulators"/>
</dbReference>
<proteinExistence type="predicted"/>
<dbReference type="InterPro" id="IPR018356">
    <property type="entry name" value="Tscrpt_reg_HTH_DeoR_CS"/>
</dbReference>
<feature type="domain" description="HTH deoR-type" evidence="7">
    <location>
        <begin position="1"/>
        <end position="56"/>
    </location>
</feature>
<dbReference type="InterPro" id="IPR014036">
    <property type="entry name" value="DeoR-like_C"/>
</dbReference>
<keyword evidence="3" id="KW-0805">Transcription regulation</keyword>
<evidence type="ECO:0000259" key="7">
    <source>
        <dbReference type="PROSITE" id="PS51000"/>
    </source>
</evidence>
<evidence type="ECO:0000256" key="6">
    <source>
        <dbReference type="ARBA" id="ARBA00024937"/>
    </source>
</evidence>
<dbReference type="Pfam" id="PF00455">
    <property type="entry name" value="DeoRC"/>
    <property type="match status" value="1"/>
</dbReference>
<protein>
    <recommendedName>
        <fullName evidence="1">Lactose phosphotransferase system repressor</fullName>
    </recommendedName>
</protein>
<evidence type="ECO:0000256" key="2">
    <source>
        <dbReference type="ARBA" id="ARBA00022491"/>
    </source>
</evidence>
<dbReference type="RefSeq" id="WP_122014091.1">
    <property type="nucleotide sequence ID" value="NZ_CP033169.1"/>
</dbReference>
<dbReference type="Gene3D" id="1.10.10.10">
    <property type="entry name" value="Winged helix-like DNA-binding domain superfamily/Winged helix DNA-binding domain"/>
    <property type="match status" value="1"/>
</dbReference>
<evidence type="ECO:0000256" key="1">
    <source>
        <dbReference type="ARBA" id="ARBA00021390"/>
    </source>
</evidence>
<dbReference type="InterPro" id="IPR037171">
    <property type="entry name" value="NagB/RpiA_transferase-like"/>
</dbReference>
<dbReference type="KEGG" id="bacg:D2962_02985"/>
<evidence type="ECO:0000313" key="8">
    <source>
        <dbReference type="EMBL" id="AYO29706.1"/>
    </source>
</evidence>
<evidence type="ECO:0000256" key="4">
    <source>
        <dbReference type="ARBA" id="ARBA00023125"/>
    </source>
</evidence>
<accession>A0A3G2R2I5</accession>
<dbReference type="Proteomes" id="UP000280960">
    <property type="component" value="Chromosome"/>
</dbReference>
<dbReference type="SMART" id="SM01134">
    <property type="entry name" value="DeoRC"/>
    <property type="match status" value="1"/>
</dbReference>
<dbReference type="GO" id="GO:0003677">
    <property type="term" value="F:DNA binding"/>
    <property type="evidence" value="ECO:0007669"/>
    <property type="project" value="UniProtKB-KW"/>
</dbReference>
<dbReference type="SMART" id="SM00420">
    <property type="entry name" value="HTH_DEOR"/>
    <property type="match status" value="1"/>
</dbReference>
<dbReference type="PROSITE" id="PS51000">
    <property type="entry name" value="HTH_DEOR_2"/>
    <property type="match status" value="1"/>
</dbReference>
<name>A0A3G2R2I5_9FIRM</name>
<gene>
    <name evidence="8" type="ORF">D2962_02985</name>
</gene>
<dbReference type="AlphaFoldDB" id="A0A3G2R2I5"/>
<keyword evidence="4" id="KW-0238">DNA-binding</keyword>
<dbReference type="InterPro" id="IPR001034">
    <property type="entry name" value="DeoR_HTH"/>
</dbReference>
<reference evidence="8 9" key="1">
    <citation type="submission" date="2018-10" db="EMBL/GenBank/DDBJ databases">
        <authorList>
            <person name="Zhang X."/>
        </authorList>
    </citation>
    <scope>NUCLEOTIDE SEQUENCE [LARGE SCALE GENOMIC DNA]</scope>
    <source>
        <strain evidence="8 9">SK-G1</strain>
    </source>
</reference>
<dbReference type="PANTHER" id="PTHR30363:SF4">
    <property type="entry name" value="GLYCEROL-3-PHOSPHATE REGULON REPRESSOR"/>
    <property type="match status" value="1"/>
</dbReference>
<dbReference type="PRINTS" id="PR00037">
    <property type="entry name" value="HTHLACR"/>
</dbReference>
<comment type="function">
    <text evidence="6">Repressor of the lactose catabolism operon. Galactose-6-phosphate is the inducer.</text>
</comment>
<dbReference type="GO" id="GO:0003700">
    <property type="term" value="F:DNA-binding transcription factor activity"/>
    <property type="evidence" value="ECO:0007669"/>
    <property type="project" value="InterPro"/>
</dbReference>
<dbReference type="InterPro" id="IPR036390">
    <property type="entry name" value="WH_DNA-bd_sf"/>
</dbReference>
<evidence type="ECO:0000256" key="3">
    <source>
        <dbReference type="ARBA" id="ARBA00023015"/>
    </source>
</evidence>
<sequence length="247" mass="27506">MNNRQMEIMNIISKESKINVNELARKFNVSQVTIRQDLRALDKQGMLKRVHGGAVAITDDRISNRMCLNYRVKKRIAREASKMVQDGETVMIESGSTAAILARELANKKEVTIVTNSLFIANHVKELNNINVILLGGILQKAAEVTVGPLIRSSLDNIYVDKFFIGVDGFTEETGFTSIDMMRAETVRCMAKRAKNVVVITDSTKFGVRGVTHLLDTEAVSTVITDSGIGKDYEEFLIEKNVKLIKV</sequence>
<dbReference type="InterPro" id="IPR036388">
    <property type="entry name" value="WH-like_DNA-bd_sf"/>
</dbReference>
<organism evidence="8 9">
    <name type="scientific">Biomaibacter acetigenes</name>
    <dbReference type="NCBI Taxonomy" id="2316383"/>
    <lineage>
        <taxon>Bacteria</taxon>
        <taxon>Bacillati</taxon>
        <taxon>Bacillota</taxon>
        <taxon>Clostridia</taxon>
        <taxon>Thermosediminibacterales</taxon>
        <taxon>Tepidanaerobacteraceae</taxon>
        <taxon>Biomaibacter</taxon>
    </lineage>
</organism>
<dbReference type="Pfam" id="PF08220">
    <property type="entry name" value="HTH_DeoR"/>
    <property type="match status" value="1"/>
</dbReference>
<dbReference type="PROSITE" id="PS00894">
    <property type="entry name" value="HTH_DEOR_1"/>
    <property type="match status" value="1"/>
</dbReference>
<dbReference type="EMBL" id="CP033169">
    <property type="protein sequence ID" value="AYO29706.1"/>
    <property type="molecule type" value="Genomic_DNA"/>
</dbReference>
<dbReference type="PANTHER" id="PTHR30363">
    <property type="entry name" value="HTH-TYPE TRANSCRIPTIONAL REGULATOR SRLR-RELATED"/>
    <property type="match status" value="1"/>
</dbReference>
<keyword evidence="9" id="KW-1185">Reference proteome</keyword>
<evidence type="ECO:0000256" key="5">
    <source>
        <dbReference type="ARBA" id="ARBA00023163"/>
    </source>
</evidence>
<keyword evidence="5" id="KW-0804">Transcription</keyword>
<keyword evidence="2" id="KW-0678">Repressor</keyword>
<dbReference type="SUPFAM" id="SSF100950">
    <property type="entry name" value="NagB/RpiA/CoA transferase-like"/>
    <property type="match status" value="1"/>
</dbReference>
<dbReference type="Gene3D" id="3.40.50.1360">
    <property type="match status" value="1"/>
</dbReference>
<dbReference type="SUPFAM" id="SSF46785">
    <property type="entry name" value="Winged helix' DNA-binding domain"/>
    <property type="match status" value="1"/>
</dbReference>
<evidence type="ECO:0000313" key="9">
    <source>
        <dbReference type="Proteomes" id="UP000280960"/>
    </source>
</evidence>